<feature type="region of interest" description="Disordered" evidence="1">
    <location>
        <begin position="62"/>
        <end position="86"/>
    </location>
</feature>
<feature type="compositionally biased region" description="Acidic residues" evidence="1">
    <location>
        <begin position="74"/>
        <end position="86"/>
    </location>
</feature>
<evidence type="ECO:0000313" key="3">
    <source>
        <dbReference type="Proteomes" id="UP001497516"/>
    </source>
</evidence>
<keyword evidence="3" id="KW-1185">Reference proteome</keyword>
<name>A0AAV2CPY3_9ROSI</name>
<accession>A0AAV2CPY3</accession>
<dbReference type="Proteomes" id="UP001497516">
    <property type="component" value="Chromosome 10"/>
</dbReference>
<organism evidence="2 3">
    <name type="scientific">Linum trigynum</name>
    <dbReference type="NCBI Taxonomy" id="586398"/>
    <lineage>
        <taxon>Eukaryota</taxon>
        <taxon>Viridiplantae</taxon>
        <taxon>Streptophyta</taxon>
        <taxon>Embryophyta</taxon>
        <taxon>Tracheophyta</taxon>
        <taxon>Spermatophyta</taxon>
        <taxon>Magnoliopsida</taxon>
        <taxon>eudicotyledons</taxon>
        <taxon>Gunneridae</taxon>
        <taxon>Pentapetalae</taxon>
        <taxon>rosids</taxon>
        <taxon>fabids</taxon>
        <taxon>Malpighiales</taxon>
        <taxon>Linaceae</taxon>
        <taxon>Linum</taxon>
    </lineage>
</organism>
<dbReference type="EMBL" id="OZ034814">
    <property type="protein sequence ID" value="CAL1358588.1"/>
    <property type="molecule type" value="Genomic_DNA"/>
</dbReference>
<evidence type="ECO:0000256" key="1">
    <source>
        <dbReference type="SAM" id="MobiDB-lite"/>
    </source>
</evidence>
<reference evidence="2 3" key="1">
    <citation type="submission" date="2024-04" db="EMBL/GenBank/DDBJ databases">
        <authorList>
            <person name="Fracassetti M."/>
        </authorList>
    </citation>
    <scope>NUCLEOTIDE SEQUENCE [LARGE SCALE GENOMIC DNA]</scope>
</reference>
<gene>
    <name evidence="2" type="ORF">LTRI10_LOCUS6135</name>
</gene>
<sequence>MEVEHIKMLYTKSKGSSSNNPNHDRPKLQTTISILSITSEKPAARGFCDVISSLPSSGVRVVPPVVPESTAPDGVDDDEEDEEDDVDYGHTLPVALEVVEKTGLARVAVEAEYIRLVVPSGAVGV</sequence>
<dbReference type="AlphaFoldDB" id="A0AAV2CPY3"/>
<evidence type="ECO:0000313" key="2">
    <source>
        <dbReference type="EMBL" id="CAL1358588.1"/>
    </source>
</evidence>
<feature type="region of interest" description="Disordered" evidence="1">
    <location>
        <begin position="7"/>
        <end position="27"/>
    </location>
</feature>
<protein>
    <submittedName>
        <fullName evidence="2">Uncharacterized protein</fullName>
    </submittedName>
</protein>
<proteinExistence type="predicted"/>